<dbReference type="Proteomes" id="UP000435112">
    <property type="component" value="Unassembled WGS sequence"/>
</dbReference>
<evidence type="ECO:0000313" key="2">
    <source>
        <dbReference type="EMBL" id="KAE8967844.1"/>
    </source>
</evidence>
<comment type="caution">
    <text evidence="3">The sequence shown here is derived from an EMBL/GenBank/DDBJ whole genome shotgun (WGS) entry which is preliminary data.</text>
</comment>
<keyword evidence="1" id="KW-0732">Signal</keyword>
<reference evidence="4 5" key="1">
    <citation type="submission" date="2018-09" db="EMBL/GenBank/DDBJ databases">
        <title>Genomic investigation of the strawberry pathogen Phytophthora fragariae indicates pathogenicity is determined by transcriptional variation in three key races.</title>
        <authorList>
            <person name="Adams T.M."/>
            <person name="Armitage A.D."/>
            <person name="Sobczyk M.K."/>
            <person name="Bates H.J."/>
            <person name="Dunwell J.M."/>
            <person name="Nellist C.F."/>
            <person name="Harrison R.J."/>
        </authorList>
    </citation>
    <scope>NUCLEOTIDE SEQUENCE [LARGE SCALE GENOMIC DNA]</scope>
    <source>
        <strain evidence="3 4">SCRP249</strain>
        <strain evidence="2 5">SCRP324</strain>
    </source>
</reference>
<gene>
    <name evidence="3" type="ORF">PR001_g27777</name>
    <name evidence="2" type="ORF">PR002_g27933</name>
</gene>
<name>A0A6A3HGC5_9STRA</name>
<evidence type="ECO:0000256" key="1">
    <source>
        <dbReference type="SAM" id="SignalP"/>
    </source>
</evidence>
<dbReference type="EMBL" id="QXFU01004627">
    <property type="protein sequence ID" value="KAE8967844.1"/>
    <property type="molecule type" value="Genomic_DNA"/>
</dbReference>
<evidence type="ECO:0000313" key="5">
    <source>
        <dbReference type="Proteomes" id="UP000435112"/>
    </source>
</evidence>
<feature type="chain" id="PRO_5036164269" description="RxLR effector protein" evidence="1">
    <location>
        <begin position="23"/>
        <end position="81"/>
    </location>
</feature>
<feature type="signal peptide" evidence="1">
    <location>
        <begin position="1"/>
        <end position="22"/>
    </location>
</feature>
<dbReference type="EMBL" id="QXFV01004653">
    <property type="protein sequence ID" value="KAE8968490.1"/>
    <property type="molecule type" value="Genomic_DNA"/>
</dbReference>
<evidence type="ECO:0000313" key="3">
    <source>
        <dbReference type="EMBL" id="KAE8968490.1"/>
    </source>
</evidence>
<organism evidence="3 4">
    <name type="scientific">Phytophthora rubi</name>
    <dbReference type="NCBI Taxonomy" id="129364"/>
    <lineage>
        <taxon>Eukaryota</taxon>
        <taxon>Sar</taxon>
        <taxon>Stramenopiles</taxon>
        <taxon>Oomycota</taxon>
        <taxon>Peronosporomycetes</taxon>
        <taxon>Peronosporales</taxon>
        <taxon>Peronosporaceae</taxon>
        <taxon>Phytophthora</taxon>
    </lineage>
</organism>
<dbReference type="OrthoDB" id="114001at2759"/>
<dbReference type="AlphaFoldDB" id="A0A6A3HGC5"/>
<sequence length="81" mass="8677">MCKLLATTFMLAAFVVLGPVSAHQDAASSLLRAVDGGRMLEEESSSGSTNGTVTNPLYEKCHWYSYLNPLSCCAKMVVICS</sequence>
<dbReference type="Proteomes" id="UP000429607">
    <property type="component" value="Unassembled WGS sequence"/>
</dbReference>
<evidence type="ECO:0008006" key="6">
    <source>
        <dbReference type="Google" id="ProtNLM"/>
    </source>
</evidence>
<protein>
    <recommendedName>
        <fullName evidence="6">RxLR effector protein</fullName>
    </recommendedName>
</protein>
<accession>A0A6A3HGC5</accession>
<evidence type="ECO:0000313" key="4">
    <source>
        <dbReference type="Proteomes" id="UP000429607"/>
    </source>
</evidence>
<proteinExistence type="predicted"/>